<evidence type="ECO:0000313" key="3">
    <source>
        <dbReference type="Proteomes" id="UP000588604"/>
    </source>
</evidence>
<keyword evidence="3" id="KW-1185">Reference proteome</keyword>
<dbReference type="EMBL" id="JACIJO010000002">
    <property type="protein sequence ID" value="MBB6326837.1"/>
    <property type="molecule type" value="Genomic_DNA"/>
</dbReference>
<evidence type="ECO:0000256" key="1">
    <source>
        <dbReference type="SAM" id="Phobius"/>
    </source>
</evidence>
<keyword evidence="1" id="KW-0812">Transmembrane</keyword>
<protein>
    <submittedName>
        <fullName evidence="2">Uncharacterized protein</fullName>
    </submittedName>
</protein>
<feature type="transmembrane region" description="Helical" evidence="1">
    <location>
        <begin position="12"/>
        <end position="29"/>
    </location>
</feature>
<organism evidence="2 3">
    <name type="scientific">Algoriphagus iocasae</name>
    <dbReference type="NCBI Taxonomy" id="1836499"/>
    <lineage>
        <taxon>Bacteria</taxon>
        <taxon>Pseudomonadati</taxon>
        <taxon>Bacteroidota</taxon>
        <taxon>Cytophagia</taxon>
        <taxon>Cytophagales</taxon>
        <taxon>Cyclobacteriaceae</taxon>
        <taxon>Algoriphagus</taxon>
    </lineage>
</organism>
<keyword evidence="1" id="KW-1133">Transmembrane helix</keyword>
<evidence type="ECO:0000313" key="2">
    <source>
        <dbReference type="EMBL" id="MBB6326837.1"/>
    </source>
</evidence>
<feature type="transmembrane region" description="Helical" evidence="1">
    <location>
        <begin position="144"/>
        <end position="165"/>
    </location>
</feature>
<comment type="caution">
    <text evidence="2">The sequence shown here is derived from an EMBL/GenBank/DDBJ whole genome shotgun (WGS) entry which is preliminary data.</text>
</comment>
<feature type="transmembrane region" description="Helical" evidence="1">
    <location>
        <begin position="115"/>
        <end position="132"/>
    </location>
</feature>
<sequence>MDSRFFQAFVDWYLISIDILLVLGVIYYLKLPKEKRSISFYWLPFLILSFTVFYENLGAYTNYNFDFKKAANAFFGNTENPRFNIWVFNIFNKHISTILYLFLIKSWLVPSKKKYINWMIITFFIAIQVLQFSGIEPIYLNQPLIFTFGANLILLGSGFYFIGLMTNEQYLATNPLRLLSFWQMTFILFTYSLTYISSVSLMYLYNNYPQLLTSLLKIDWVMGVINLGILVLTIASPKFPHFFEREPFFEFEKKLNLRNRISS</sequence>
<feature type="transmembrane region" description="Helical" evidence="1">
    <location>
        <begin position="186"/>
        <end position="205"/>
    </location>
</feature>
<reference evidence="2 3" key="1">
    <citation type="submission" date="2020-08" db="EMBL/GenBank/DDBJ databases">
        <title>Genomic Encyclopedia of Type Strains, Phase IV (KMG-IV): sequencing the most valuable type-strain genomes for metagenomic binning, comparative biology and taxonomic classification.</title>
        <authorList>
            <person name="Goeker M."/>
        </authorList>
    </citation>
    <scope>NUCLEOTIDE SEQUENCE [LARGE SCALE GENOMIC DNA]</scope>
    <source>
        <strain evidence="2 3">DSM 102044</strain>
    </source>
</reference>
<name>A0A841MMU8_9BACT</name>
<feature type="transmembrane region" description="Helical" evidence="1">
    <location>
        <begin position="41"/>
        <end position="63"/>
    </location>
</feature>
<feature type="transmembrane region" description="Helical" evidence="1">
    <location>
        <begin position="83"/>
        <end position="103"/>
    </location>
</feature>
<dbReference type="Proteomes" id="UP000588604">
    <property type="component" value="Unassembled WGS sequence"/>
</dbReference>
<gene>
    <name evidence="2" type="ORF">FHS59_002465</name>
</gene>
<proteinExistence type="predicted"/>
<keyword evidence="1" id="KW-0472">Membrane</keyword>
<accession>A0A841MMU8</accession>
<feature type="transmembrane region" description="Helical" evidence="1">
    <location>
        <begin position="217"/>
        <end position="235"/>
    </location>
</feature>
<dbReference type="AlphaFoldDB" id="A0A841MMU8"/>